<evidence type="ECO:0000313" key="4">
    <source>
        <dbReference type="Proteomes" id="UP000886744"/>
    </source>
</evidence>
<dbReference type="InterPro" id="IPR003423">
    <property type="entry name" value="OMP_efflux"/>
</dbReference>
<keyword evidence="2" id="KW-0732">Signal</keyword>
<dbReference type="Gene3D" id="2.20.200.10">
    <property type="entry name" value="Outer membrane efflux proteins (OEP)"/>
    <property type="match status" value="1"/>
</dbReference>
<comment type="subcellular location">
    <subcellularLocation>
        <location evidence="2">Cell membrane</location>
        <topology evidence="2">Lipid-anchor</topology>
    </subcellularLocation>
</comment>
<reference evidence="3" key="2">
    <citation type="journal article" date="2021" name="PeerJ">
        <title>Extensive microbial diversity within the chicken gut microbiome revealed by metagenomics and culture.</title>
        <authorList>
            <person name="Gilroy R."/>
            <person name="Ravi A."/>
            <person name="Getino M."/>
            <person name="Pursley I."/>
            <person name="Horton D.L."/>
            <person name="Alikhan N.F."/>
            <person name="Baker D."/>
            <person name="Gharbi K."/>
            <person name="Hall N."/>
            <person name="Watson M."/>
            <person name="Adriaenssens E.M."/>
            <person name="Foster-Nyarko E."/>
            <person name="Jarju S."/>
            <person name="Secka A."/>
            <person name="Antonio M."/>
            <person name="Oren A."/>
            <person name="Chaudhuri R.R."/>
            <person name="La Ragione R."/>
            <person name="Hildebrand F."/>
            <person name="Pallen M.J."/>
        </authorList>
    </citation>
    <scope>NUCLEOTIDE SEQUENCE</scope>
    <source>
        <strain evidence="3">ChiHjej13B12-12457</strain>
    </source>
</reference>
<protein>
    <submittedName>
        <fullName evidence="3">TolC family protein</fullName>
    </submittedName>
</protein>
<evidence type="ECO:0000256" key="1">
    <source>
        <dbReference type="ARBA" id="ARBA00007613"/>
    </source>
</evidence>
<dbReference type="Gene3D" id="1.20.1600.10">
    <property type="entry name" value="Outer membrane efflux proteins (OEP)"/>
    <property type="match status" value="1"/>
</dbReference>
<organism evidence="3 4">
    <name type="scientific">Candidatus Coprenecus avistercoris</name>
    <dbReference type="NCBI Taxonomy" id="2840730"/>
    <lineage>
        <taxon>Bacteria</taxon>
        <taxon>Pseudomonadati</taxon>
        <taxon>Bacteroidota</taxon>
        <taxon>Bacteroidia</taxon>
        <taxon>Bacteroidales</taxon>
        <taxon>Rikenellaceae</taxon>
        <taxon>Rikenellaceae incertae sedis</taxon>
        <taxon>Candidatus Coprenecus</taxon>
    </lineage>
</organism>
<evidence type="ECO:0000313" key="3">
    <source>
        <dbReference type="EMBL" id="HIR62418.1"/>
    </source>
</evidence>
<keyword evidence="2" id="KW-0472">Membrane</keyword>
<dbReference type="GO" id="GO:0015562">
    <property type="term" value="F:efflux transmembrane transporter activity"/>
    <property type="evidence" value="ECO:0007669"/>
    <property type="project" value="InterPro"/>
</dbReference>
<keyword evidence="2" id="KW-0564">Palmitate</keyword>
<sequence>MRHTIVKISAAAAVCGALFLLQGCGAAVKQCADPQLDIPETIIPGGYADTLCLADLEWSEIFSDPLLKDLIQKTLDNNKDMLTAAARVRELERLHRVVRADQFPSFNARGYLDQENYQYTDAAPVKDNEFGLKAGVSWEVDFFGRLRWTNRGAIAQYLGSIESQRAMQMTLVAAVATAYFELAALDNELDIVLRTRDTWRENVKQARLRFEGGLTTEIPYQQAQVEYASTAALVPDLQRDIAIKEHEIALLAGEFPSSVERSRLNTHDRFPDLMHVGVPSELLQRRPDLLAAGQALKAAMADVGVAWANRFPRLEISFTAGVENNTFTHFFTGPYWYPVLNLTSPLFAFGKNRARYQASIEAYNQERYQYEQKVLEVFKEVNDAVSSYSSAREKVSLMGNLQDASRKYVELALFQYQNGYISYMDVLDAQRSYFNAEIDYSNSVRDEFLAIIGLYKALGGGWSVPEEESETSGK</sequence>
<dbReference type="InterPro" id="IPR010131">
    <property type="entry name" value="MdtP/NodT-like"/>
</dbReference>
<dbReference type="Pfam" id="PF02321">
    <property type="entry name" value="OEP"/>
    <property type="match status" value="2"/>
</dbReference>
<feature type="chain" id="PRO_5039754859" evidence="2">
    <location>
        <begin position="27"/>
        <end position="474"/>
    </location>
</feature>
<dbReference type="PANTHER" id="PTHR30203">
    <property type="entry name" value="OUTER MEMBRANE CATION EFFLUX PROTEIN"/>
    <property type="match status" value="1"/>
</dbReference>
<keyword evidence="2" id="KW-0449">Lipoprotein</keyword>
<comment type="caution">
    <text evidence="3">The sequence shown here is derived from an EMBL/GenBank/DDBJ whole genome shotgun (WGS) entry which is preliminary data.</text>
</comment>
<comment type="similarity">
    <text evidence="1 2">Belongs to the outer membrane factor (OMF) (TC 1.B.17) family.</text>
</comment>
<proteinExistence type="inferred from homology"/>
<gene>
    <name evidence="3" type="ORF">IAC94_02690</name>
</gene>
<dbReference type="PROSITE" id="PS51257">
    <property type="entry name" value="PROKAR_LIPOPROTEIN"/>
    <property type="match status" value="1"/>
</dbReference>
<reference evidence="3" key="1">
    <citation type="submission" date="2020-10" db="EMBL/GenBank/DDBJ databases">
        <authorList>
            <person name="Gilroy R."/>
        </authorList>
    </citation>
    <scope>NUCLEOTIDE SEQUENCE</scope>
    <source>
        <strain evidence="3">ChiHjej13B12-12457</strain>
    </source>
</reference>
<keyword evidence="2" id="KW-1134">Transmembrane beta strand</keyword>
<dbReference type="NCBIfam" id="TIGR01845">
    <property type="entry name" value="outer_NodT"/>
    <property type="match status" value="1"/>
</dbReference>
<dbReference type="SUPFAM" id="SSF56954">
    <property type="entry name" value="Outer membrane efflux proteins (OEP)"/>
    <property type="match status" value="1"/>
</dbReference>
<accession>A0A9D1E0N0</accession>
<dbReference type="EMBL" id="DVHI01000034">
    <property type="protein sequence ID" value="HIR62418.1"/>
    <property type="molecule type" value="Genomic_DNA"/>
</dbReference>
<dbReference type="GO" id="GO:0005886">
    <property type="term" value="C:plasma membrane"/>
    <property type="evidence" value="ECO:0007669"/>
    <property type="project" value="UniProtKB-SubCell"/>
</dbReference>
<dbReference type="PANTHER" id="PTHR30203:SF33">
    <property type="entry name" value="BLR4455 PROTEIN"/>
    <property type="match status" value="1"/>
</dbReference>
<evidence type="ECO:0000256" key="2">
    <source>
        <dbReference type="RuleBase" id="RU362097"/>
    </source>
</evidence>
<name>A0A9D1E0N0_9BACT</name>
<dbReference type="AlphaFoldDB" id="A0A9D1E0N0"/>
<feature type="signal peptide" evidence="2">
    <location>
        <begin position="1"/>
        <end position="26"/>
    </location>
</feature>
<dbReference type="Proteomes" id="UP000886744">
    <property type="component" value="Unassembled WGS sequence"/>
</dbReference>
<keyword evidence="2" id="KW-0812">Transmembrane</keyword>